<dbReference type="GO" id="GO:0005524">
    <property type="term" value="F:ATP binding"/>
    <property type="evidence" value="ECO:0007669"/>
    <property type="project" value="UniProtKB-KW"/>
</dbReference>
<keyword evidence="2" id="KW-1185">Reference proteome</keyword>
<proteinExistence type="predicted"/>
<protein>
    <submittedName>
        <fullName evidence="1">ATP-binding cassette sub-family C member 4</fullName>
    </submittedName>
</protein>
<feature type="non-terminal residue" evidence="1">
    <location>
        <position position="119"/>
    </location>
</feature>
<name>A0A7T8KHE1_CALRO</name>
<dbReference type="AlphaFoldDB" id="A0A7T8KHE1"/>
<gene>
    <name evidence="1" type="ORF">FKW44_000494</name>
</gene>
<accession>A0A7T8KHE1</accession>
<organism evidence="1 2">
    <name type="scientific">Caligus rogercresseyi</name>
    <name type="common">Sea louse</name>
    <dbReference type="NCBI Taxonomy" id="217165"/>
    <lineage>
        <taxon>Eukaryota</taxon>
        <taxon>Metazoa</taxon>
        <taxon>Ecdysozoa</taxon>
        <taxon>Arthropoda</taxon>
        <taxon>Crustacea</taxon>
        <taxon>Multicrustacea</taxon>
        <taxon>Hexanauplia</taxon>
        <taxon>Copepoda</taxon>
        <taxon>Siphonostomatoida</taxon>
        <taxon>Caligidae</taxon>
        <taxon>Caligus</taxon>
    </lineage>
</organism>
<evidence type="ECO:0000313" key="1">
    <source>
        <dbReference type="EMBL" id="QQP55982.1"/>
    </source>
</evidence>
<sequence>SGTKRLLKLKKSMKVLEKNTIQVFKSHHSNFWVKFICLWYCRPCRRMCFPSFPTLGHQPNGTLLFRLRAWDIRNGALHLVRSSSGLWSILCHKPSLLFLRCDASRNADTDRMFRSTLQK</sequence>
<feature type="non-terminal residue" evidence="1">
    <location>
        <position position="1"/>
    </location>
</feature>
<reference evidence="2" key="1">
    <citation type="submission" date="2021-01" db="EMBL/GenBank/DDBJ databases">
        <title>Caligus Genome Assembly.</title>
        <authorList>
            <person name="Gallardo-Escarate C."/>
        </authorList>
    </citation>
    <scope>NUCLEOTIDE SEQUENCE [LARGE SCALE GENOMIC DNA]</scope>
</reference>
<evidence type="ECO:0000313" key="2">
    <source>
        <dbReference type="Proteomes" id="UP000595437"/>
    </source>
</evidence>
<keyword evidence="1" id="KW-0547">Nucleotide-binding</keyword>
<keyword evidence="1" id="KW-0067">ATP-binding</keyword>
<dbReference type="EMBL" id="CP045890">
    <property type="protein sequence ID" value="QQP55982.1"/>
    <property type="molecule type" value="Genomic_DNA"/>
</dbReference>
<dbReference type="Proteomes" id="UP000595437">
    <property type="component" value="Chromosome 1"/>
</dbReference>